<reference evidence="1" key="1">
    <citation type="submission" date="2022-10" db="EMBL/GenBank/DDBJ databases">
        <authorList>
            <person name="Koch H."/>
        </authorList>
    </citation>
    <scope>NUCLEOTIDE SEQUENCE</scope>
    <source>
        <strain evidence="1">DNF</strain>
    </source>
</reference>
<evidence type="ECO:0000313" key="1">
    <source>
        <dbReference type="EMBL" id="CAI4031862.1"/>
    </source>
</evidence>
<dbReference type="Proteomes" id="UP001179121">
    <property type="component" value="Chromosome"/>
</dbReference>
<dbReference type="EMBL" id="OX365700">
    <property type="protein sequence ID" value="CAI4031862.1"/>
    <property type="molecule type" value="Genomic_DNA"/>
</dbReference>
<dbReference type="AlphaFoldDB" id="A0AA86T574"/>
<name>A0AA86T574_9BACT</name>
<proteinExistence type="predicted"/>
<sequence length="77" mass="8941">MRYKVGMLAKRSAKTATLRGRYVRNRQGKKTGVVLSLKRYSRLMENLHDLAVVAERRNEESVAADEMKKRLHKRGLL</sequence>
<gene>
    <name evidence="1" type="ORF">DNFV4_02283</name>
</gene>
<dbReference type="KEGG" id="nti:DNFV4_02283"/>
<keyword evidence="2" id="KW-1185">Reference proteome</keyword>
<accession>A0AA86T574</accession>
<protein>
    <recommendedName>
        <fullName evidence="3">Antitoxin</fullName>
    </recommendedName>
</protein>
<evidence type="ECO:0000313" key="2">
    <source>
        <dbReference type="Proteomes" id="UP001179121"/>
    </source>
</evidence>
<evidence type="ECO:0008006" key="3">
    <source>
        <dbReference type="Google" id="ProtNLM"/>
    </source>
</evidence>
<organism evidence="1 2">
    <name type="scientific">Nitrospira tepida</name>
    <dbReference type="NCBI Taxonomy" id="2973512"/>
    <lineage>
        <taxon>Bacteria</taxon>
        <taxon>Pseudomonadati</taxon>
        <taxon>Nitrospirota</taxon>
        <taxon>Nitrospiria</taxon>
        <taxon>Nitrospirales</taxon>
        <taxon>Nitrospiraceae</taxon>
        <taxon>Nitrospira</taxon>
    </lineage>
</organism>